<keyword evidence="1" id="KW-0812">Transmembrane</keyword>
<protein>
    <submittedName>
        <fullName evidence="2">DUF1850 domain-containing protein</fullName>
    </submittedName>
</protein>
<evidence type="ECO:0000313" key="3">
    <source>
        <dbReference type="Proteomes" id="UP000483018"/>
    </source>
</evidence>
<organism evidence="2 3">
    <name type="scientific">Defluviitalea raffinosedens</name>
    <dbReference type="NCBI Taxonomy" id="1450156"/>
    <lineage>
        <taxon>Bacteria</taxon>
        <taxon>Bacillati</taxon>
        <taxon>Bacillota</taxon>
        <taxon>Clostridia</taxon>
        <taxon>Lachnospirales</taxon>
        <taxon>Defluviitaleaceae</taxon>
        <taxon>Defluviitalea</taxon>
    </lineage>
</organism>
<feature type="transmembrane region" description="Helical" evidence="1">
    <location>
        <begin position="7"/>
        <end position="27"/>
    </location>
</feature>
<keyword evidence="3" id="KW-1185">Reference proteome</keyword>
<keyword evidence="1" id="KW-1133">Transmembrane helix</keyword>
<evidence type="ECO:0000256" key="1">
    <source>
        <dbReference type="SAM" id="Phobius"/>
    </source>
</evidence>
<dbReference type="InterPro" id="IPR015001">
    <property type="entry name" value="DUF1850"/>
</dbReference>
<keyword evidence="1" id="KW-0472">Membrane</keyword>
<dbReference type="OrthoDB" id="4304at2"/>
<evidence type="ECO:0000313" key="2">
    <source>
        <dbReference type="EMBL" id="KAE9636990.1"/>
    </source>
</evidence>
<dbReference type="Pfam" id="PF08905">
    <property type="entry name" value="DUF1850"/>
    <property type="match status" value="1"/>
</dbReference>
<reference evidence="2 3" key="1">
    <citation type="submission" date="2019-12" db="EMBL/GenBank/DDBJ databases">
        <title>Defluviitalea raffinosedens, isolated from a biogas fermenter, genome sequencing and characterization.</title>
        <authorList>
            <person name="Rettenmaier R."/>
            <person name="Schneider M."/>
            <person name="Neuhaus K."/>
            <person name="Liebl W."/>
            <person name="Zverlov V."/>
        </authorList>
    </citation>
    <scope>NUCLEOTIDE SEQUENCE [LARGE SCALE GENOMIC DNA]</scope>
    <source>
        <strain evidence="2 3">249c-K6</strain>
    </source>
</reference>
<sequence length="172" mass="18957">MKRINLLTGAAIVAVLFTVSVILFFVFSSPCLILKNSDTGEIIASFPVNDGDEFSVTFIHSVNNSPVTDVYQIRTGKMYVDRTIYYAFGAGVQTEIEEGQSLEYGSDGAMIVSGFNKLMDRLSYIVGTVSDHILHINGKDISLRELCGKNTTVQFVTGRRFISVRNDEPGNQ</sequence>
<gene>
    <name evidence="2" type="ORF">GND95_00735</name>
</gene>
<dbReference type="EMBL" id="WSLF01000001">
    <property type="protein sequence ID" value="KAE9636990.1"/>
    <property type="molecule type" value="Genomic_DNA"/>
</dbReference>
<accession>A0A7C8HG73</accession>
<dbReference type="AlphaFoldDB" id="A0A7C8HG73"/>
<dbReference type="RefSeq" id="WP_158738907.1">
    <property type="nucleotide sequence ID" value="NZ_WSLF01000001.1"/>
</dbReference>
<proteinExistence type="predicted"/>
<comment type="caution">
    <text evidence="2">The sequence shown here is derived from an EMBL/GenBank/DDBJ whole genome shotgun (WGS) entry which is preliminary data.</text>
</comment>
<dbReference type="Proteomes" id="UP000483018">
    <property type="component" value="Unassembled WGS sequence"/>
</dbReference>
<name>A0A7C8HG73_9FIRM</name>